<dbReference type="SUPFAM" id="SSF103473">
    <property type="entry name" value="MFS general substrate transporter"/>
    <property type="match status" value="1"/>
</dbReference>
<proteinExistence type="predicted"/>
<evidence type="ECO:0000256" key="6">
    <source>
        <dbReference type="SAM" id="Phobius"/>
    </source>
</evidence>
<keyword evidence="5 6" id="KW-0472">Membrane</keyword>
<evidence type="ECO:0000313" key="8">
    <source>
        <dbReference type="EMBL" id="EZQ12050.1"/>
    </source>
</evidence>
<protein>
    <submittedName>
        <fullName evidence="8">MFS transporter permease</fullName>
    </submittedName>
</protein>
<keyword evidence="2" id="KW-0813">Transport</keyword>
<comment type="caution">
    <text evidence="8">The sequence shown here is derived from an EMBL/GenBank/DDBJ whole genome shotgun (WGS) entry which is preliminary data.</text>
</comment>
<evidence type="ECO:0000256" key="4">
    <source>
        <dbReference type="ARBA" id="ARBA00022989"/>
    </source>
</evidence>
<evidence type="ECO:0000259" key="7">
    <source>
        <dbReference type="PROSITE" id="PS50850"/>
    </source>
</evidence>
<dbReference type="CDD" id="cd17316">
    <property type="entry name" value="MFS_SV2_like"/>
    <property type="match status" value="1"/>
</dbReference>
<accession>A0A031LW97</accession>
<feature type="transmembrane region" description="Helical" evidence="6">
    <location>
        <begin position="311"/>
        <end position="330"/>
    </location>
</feature>
<reference evidence="8 9" key="1">
    <citation type="submission" date="2014-03" db="EMBL/GenBank/DDBJ databases">
        <title>Draft genome sequence of the novel thermoacidophilic archaea Acidianus copahuensis ALE1 strain, isolated from Copahue volcanic area in Neuquen Argentina.</title>
        <authorList>
            <person name="Urbieta M.S."/>
            <person name="Rascovan N."/>
            <person name="Castro C."/>
            <person name="Revale S."/>
            <person name="Giaveno M.A."/>
            <person name="Vazquez M.P."/>
            <person name="Donati E.R."/>
        </authorList>
    </citation>
    <scope>NUCLEOTIDE SEQUENCE [LARGE SCALE GENOMIC DNA]</scope>
    <source>
        <strain evidence="8 9">ALE1</strain>
    </source>
</reference>
<feature type="transmembrane region" description="Helical" evidence="6">
    <location>
        <begin position="275"/>
        <end position="299"/>
    </location>
</feature>
<feature type="transmembrane region" description="Helical" evidence="6">
    <location>
        <begin position="184"/>
        <end position="206"/>
    </location>
</feature>
<dbReference type="PROSITE" id="PS50850">
    <property type="entry name" value="MFS"/>
    <property type="match status" value="1"/>
</dbReference>
<dbReference type="PROSITE" id="PS00217">
    <property type="entry name" value="SUGAR_TRANSPORT_2"/>
    <property type="match status" value="1"/>
</dbReference>
<comment type="subcellular location">
    <subcellularLocation>
        <location evidence="1">Membrane</location>
        <topology evidence="1">Multi-pass membrane protein</topology>
    </subcellularLocation>
</comment>
<organism evidence="8 9">
    <name type="scientific">Candidatus Acidianus copahuensis</name>
    <dbReference type="NCBI Taxonomy" id="1160895"/>
    <lineage>
        <taxon>Archaea</taxon>
        <taxon>Thermoproteota</taxon>
        <taxon>Thermoprotei</taxon>
        <taxon>Sulfolobales</taxon>
        <taxon>Sulfolobaceae</taxon>
        <taxon>Acidianus</taxon>
    </lineage>
</organism>
<feature type="transmembrane region" description="Helical" evidence="6">
    <location>
        <begin position="117"/>
        <end position="135"/>
    </location>
</feature>
<gene>
    <name evidence="8" type="ORF">CM19_00350</name>
</gene>
<evidence type="ECO:0000256" key="1">
    <source>
        <dbReference type="ARBA" id="ARBA00004141"/>
    </source>
</evidence>
<feature type="transmembrane region" description="Helical" evidence="6">
    <location>
        <begin position="400"/>
        <end position="420"/>
    </location>
</feature>
<feature type="transmembrane region" description="Helical" evidence="6">
    <location>
        <begin position="426"/>
        <end position="445"/>
    </location>
</feature>
<dbReference type="PANTHER" id="PTHR23511:SF34">
    <property type="entry name" value="SYNAPTIC VESICLE GLYCOPROTEIN 2"/>
    <property type="match status" value="1"/>
</dbReference>
<keyword evidence="3 6" id="KW-0812">Transmembrane</keyword>
<feature type="transmembrane region" description="Helical" evidence="6">
    <location>
        <begin position="362"/>
        <end position="380"/>
    </location>
</feature>
<evidence type="ECO:0000313" key="9">
    <source>
        <dbReference type="Proteomes" id="UP000024332"/>
    </source>
</evidence>
<evidence type="ECO:0000256" key="3">
    <source>
        <dbReference type="ARBA" id="ARBA00022692"/>
    </source>
</evidence>
<dbReference type="GO" id="GO:0022857">
    <property type="term" value="F:transmembrane transporter activity"/>
    <property type="evidence" value="ECO:0007669"/>
    <property type="project" value="InterPro"/>
</dbReference>
<dbReference type="OrthoDB" id="117970at2157"/>
<evidence type="ECO:0000256" key="2">
    <source>
        <dbReference type="ARBA" id="ARBA00022448"/>
    </source>
</evidence>
<dbReference type="RefSeq" id="WP_048098463.1">
    <property type="nucleotide sequence ID" value="NZ_JFZT01000005.1"/>
</dbReference>
<dbReference type="InterPro" id="IPR005828">
    <property type="entry name" value="MFS_sugar_transport-like"/>
</dbReference>
<dbReference type="Pfam" id="PF00083">
    <property type="entry name" value="Sugar_tr"/>
    <property type="match status" value="1"/>
</dbReference>
<dbReference type="GO" id="GO:0016020">
    <property type="term" value="C:membrane"/>
    <property type="evidence" value="ECO:0007669"/>
    <property type="project" value="UniProtKB-SubCell"/>
</dbReference>
<keyword evidence="9" id="KW-1185">Reference proteome</keyword>
<name>A0A031LW97_9CREN</name>
<evidence type="ECO:0000256" key="5">
    <source>
        <dbReference type="ARBA" id="ARBA00023136"/>
    </source>
</evidence>
<feature type="transmembrane region" description="Helical" evidence="6">
    <location>
        <begin position="94"/>
        <end position="111"/>
    </location>
</feature>
<dbReference type="InterPro" id="IPR005829">
    <property type="entry name" value="Sugar_transporter_CS"/>
</dbReference>
<dbReference type="PANTHER" id="PTHR23511">
    <property type="entry name" value="SYNAPTIC VESICLE GLYCOPROTEIN 2"/>
    <property type="match status" value="1"/>
</dbReference>
<dbReference type="InterPro" id="IPR020846">
    <property type="entry name" value="MFS_dom"/>
</dbReference>
<dbReference type="STRING" id="1160895.CM19_00350"/>
<dbReference type="InterPro" id="IPR036259">
    <property type="entry name" value="MFS_trans_sf"/>
</dbReference>
<feature type="transmembrane region" description="Helical" evidence="6">
    <location>
        <begin position="155"/>
        <end position="178"/>
    </location>
</feature>
<feature type="transmembrane region" description="Helical" evidence="6">
    <location>
        <begin position="62"/>
        <end position="82"/>
    </location>
</feature>
<dbReference type="Gene3D" id="1.20.1250.20">
    <property type="entry name" value="MFS general substrate transporter like domains"/>
    <property type="match status" value="1"/>
</dbReference>
<keyword evidence="4 6" id="KW-1133">Transmembrane helix</keyword>
<dbReference type="EMBL" id="JFZT01000005">
    <property type="protein sequence ID" value="EZQ12050.1"/>
    <property type="molecule type" value="Genomic_DNA"/>
</dbReference>
<feature type="transmembrane region" description="Helical" evidence="6">
    <location>
        <begin position="36"/>
        <end position="56"/>
    </location>
</feature>
<feature type="domain" description="Major facilitator superfamily (MFS) profile" evidence="7">
    <location>
        <begin position="25"/>
        <end position="450"/>
    </location>
</feature>
<dbReference type="Proteomes" id="UP000024332">
    <property type="component" value="Unassembled WGS sequence"/>
</dbReference>
<dbReference type="AlphaFoldDB" id="A0A031LW97"/>
<sequence length="459" mass="51001">MTETKKYEGSVIDRLERLPFSNFHLKFLLMLASGEWAETLMLLGNGALLALVSTFYGLKGALAAYALPAPFFAGEFVGSWLFGYLADKRGRRSVFLYNQIVFGLGMLLAGLMPIWQLIALFVFIGGIGVGGEFPLVDSYSSEMFKGKQRGSRLALIYTIAVTAGPFIVYITSLTAHIGPLSNGIGYYSFRIPLWIMGIAGIMVWAVRLRLTESPRWLETHGKFEEADMITTQIEEKVKREKGISELPPVVSKSDPFEKPTRFKDLFAPDIRTKTIMMLIFQILQGGIFYGFATFAPSLIVDKYPFNNPLGYSAIVFLGFFVGSVFNVFIIDKVERKWGIILSAVLSGISGTLFAVANSLLAVVTLGFLTAFLLWNFSNFFHQYQAEIFPTRVRTTAAGFVYAWSRISTSFLLIIIGAFFLPHGPLAVFEFAWLLIAIIFVDLAVLGPKATGKKLEEISK</sequence>
<feature type="transmembrane region" description="Helical" evidence="6">
    <location>
        <begin position="337"/>
        <end position="356"/>
    </location>
</feature>